<dbReference type="EMBL" id="JACHVT010000004">
    <property type="protein sequence ID" value="MBB2986879.1"/>
    <property type="molecule type" value="Genomic_DNA"/>
</dbReference>
<name>A0A839PUK1_9MICO</name>
<comment type="caution">
    <text evidence="2">The sequence shown here is derived from an EMBL/GenBank/DDBJ whole genome shotgun (WGS) entry which is preliminary data.</text>
</comment>
<dbReference type="InterPro" id="IPR050902">
    <property type="entry name" value="ABC_Transporter_SBP"/>
</dbReference>
<proteinExistence type="inferred from homology"/>
<evidence type="ECO:0000256" key="1">
    <source>
        <dbReference type="ARBA" id="ARBA00008814"/>
    </source>
</evidence>
<comment type="similarity">
    <text evidence="1">Belongs to the bacterial solute-binding protein 8 family.</text>
</comment>
<sequence>MSQPALVDDLGAPVPLAGPALRVVSLVPSITEALAVTCPDRLVGATDWCTHPAGLDVRRVRGTKNPDLRAVRDLEPDLVVANQEENRELDVRRLREAGVAVWVTRIETVPEGLDALERLFVQALGVAVPTWLTQARVEWGEPVPTPTRDVAVAVWRDPWMVVGRDTFTGDVLARLGWHNVGADPSDVRGGAGDGDGAPAAGRYPRVDVADLDRAGVTVLLPDEPYVFTPQDGPEAFVRAATALVSGRLLTWYGPSLVGARAALTASVEGRAGEGG</sequence>
<evidence type="ECO:0000313" key="3">
    <source>
        <dbReference type="Proteomes" id="UP000590811"/>
    </source>
</evidence>
<dbReference type="SUPFAM" id="SSF53807">
    <property type="entry name" value="Helical backbone' metal receptor"/>
    <property type="match status" value="1"/>
</dbReference>
<dbReference type="PANTHER" id="PTHR30535">
    <property type="entry name" value="VITAMIN B12-BINDING PROTEIN"/>
    <property type="match status" value="1"/>
</dbReference>
<dbReference type="RefSeq" id="WP_184510123.1">
    <property type="nucleotide sequence ID" value="NZ_JACHVT010000004.1"/>
</dbReference>
<dbReference type="Gene3D" id="3.40.50.1980">
    <property type="entry name" value="Nitrogenase molybdenum iron protein domain"/>
    <property type="match status" value="2"/>
</dbReference>
<dbReference type="Proteomes" id="UP000590811">
    <property type="component" value="Unassembled WGS sequence"/>
</dbReference>
<dbReference type="NCBIfam" id="NF038402">
    <property type="entry name" value="TroA_like"/>
    <property type="match status" value="1"/>
</dbReference>
<dbReference type="PANTHER" id="PTHR30535:SF35">
    <property type="entry name" value="PERIPLASMIC BINDING PROTEIN"/>
    <property type="match status" value="1"/>
</dbReference>
<gene>
    <name evidence="2" type="ORF">FHW14_002044</name>
</gene>
<organism evidence="2 3">
    <name type="scientific">Terracoccus luteus</name>
    <dbReference type="NCBI Taxonomy" id="53356"/>
    <lineage>
        <taxon>Bacteria</taxon>
        <taxon>Bacillati</taxon>
        <taxon>Actinomycetota</taxon>
        <taxon>Actinomycetes</taxon>
        <taxon>Micrococcales</taxon>
        <taxon>Intrasporangiaceae</taxon>
        <taxon>Terracoccus</taxon>
    </lineage>
</organism>
<dbReference type="AlphaFoldDB" id="A0A839PUK1"/>
<accession>A0A839PUK1</accession>
<evidence type="ECO:0000313" key="2">
    <source>
        <dbReference type="EMBL" id="MBB2986879.1"/>
    </source>
</evidence>
<reference evidence="2 3" key="1">
    <citation type="submission" date="2020-08" db="EMBL/GenBank/DDBJ databases">
        <title>Genomic Encyclopedia of Type Strains, Phase IV (KMG-V): Genome sequencing to study the core and pangenomes of soil and plant-associated prokaryotes.</title>
        <authorList>
            <person name="Whitman W."/>
        </authorList>
    </citation>
    <scope>NUCLEOTIDE SEQUENCE [LARGE SCALE GENOMIC DNA]</scope>
    <source>
        <strain evidence="2 3">B3ACCR2</strain>
    </source>
</reference>
<evidence type="ECO:0008006" key="4">
    <source>
        <dbReference type="Google" id="ProtNLM"/>
    </source>
</evidence>
<protein>
    <recommendedName>
        <fullName evidence="4">ABC-type Fe3+-hydroxamate transport system substrate-binding protein</fullName>
    </recommendedName>
</protein>
<dbReference type="InterPro" id="IPR054828">
    <property type="entry name" value="Vit_B12_bind_prot"/>
</dbReference>